<dbReference type="Pfam" id="PF07811">
    <property type="entry name" value="TadE"/>
    <property type="match status" value="1"/>
</dbReference>
<keyword evidence="1" id="KW-0472">Membrane</keyword>
<evidence type="ECO:0000313" key="4">
    <source>
        <dbReference type="Proteomes" id="UP000290637"/>
    </source>
</evidence>
<sequence length="196" mass="20851">MRALPHHQRTERGVVIIELALVMFIFLLLVIGTLEVARVMYMLNAVQDVTRVAARAAAVTDYTSIEGMAALRRHALLRADDGPLPLLPELGPGQINIEYLGQDADGAIRSIARPQCPAQNVVNCNRDPHGGSCIRLVRVSICAEPDANGACTPLAYRSLTGMVPGLNTLPVPPSATVVKAESLGFVPASQHCINGG</sequence>
<proteinExistence type="predicted"/>
<protein>
    <submittedName>
        <fullName evidence="3">Pilus assembly protein</fullName>
    </submittedName>
</protein>
<feature type="domain" description="TadE-like" evidence="2">
    <location>
        <begin position="13"/>
        <end position="55"/>
    </location>
</feature>
<reference evidence="3 4" key="1">
    <citation type="submission" date="2019-02" db="EMBL/GenBank/DDBJ databases">
        <title>Draft Genome Sequences of Six Type Strains of the Genus Massilia.</title>
        <authorList>
            <person name="Miess H."/>
            <person name="Frediansyhah A."/>
            <person name="Gross H."/>
        </authorList>
    </citation>
    <scope>NUCLEOTIDE SEQUENCE [LARGE SCALE GENOMIC DNA]</scope>
    <source>
        <strain evidence="3 4">DSM 17473</strain>
    </source>
</reference>
<evidence type="ECO:0000259" key="2">
    <source>
        <dbReference type="Pfam" id="PF07811"/>
    </source>
</evidence>
<dbReference type="AlphaFoldDB" id="A0A4P6KXU6"/>
<name>A0A4P6KXU6_9BURK</name>
<keyword evidence="1" id="KW-1133">Transmembrane helix</keyword>
<evidence type="ECO:0000256" key="1">
    <source>
        <dbReference type="SAM" id="Phobius"/>
    </source>
</evidence>
<keyword evidence="1" id="KW-0812">Transmembrane</keyword>
<dbReference type="RefSeq" id="WP_130186686.1">
    <property type="nucleotide sequence ID" value="NZ_CP035913.1"/>
</dbReference>
<keyword evidence="4" id="KW-1185">Reference proteome</keyword>
<accession>A0A4P6KXU6</accession>
<dbReference type="Proteomes" id="UP000290637">
    <property type="component" value="Chromosome"/>
</dbReference>
<feature type="transmembrane region" description="Helical" evidence="1">
    <location>
        <begin position="12"/>
        <end position="34"/>
    </location>
</feature>
<gene>
    <name evidence="3" type="ORF">EWM63_11765</name>
</gene>
<dbReference type="KEGG" id="plue:EWM63_11765"/>
<dbReference type="OrthoDB" id="8708482at2"/>
<dbReference type="EMBL" id="CP035913">
    <property type="protein sequence ID" value="QBE63565.1"/>
    <property type="molecule type" value="Genomic_DNA"/>
</dbReference>
<organism evidence="3 4">
    <name type="scientific">Pseudoduganella lutea</name>
    <dbReference type="NCBI Taxonomy" id="321985"/>
    <lineage>
        <taxon>Bacteria</taxon>
        <taxon>Pseudomonadati</taxon>
        <taxon>Pseudomonadota</taxon>
        <taxon>Betaproteobacteria</taxon>
        <taxon>Burkholderiales</taxon>
        <taxon>Oxalobacteraceae</taxon>
        <taxon>Telluria group</taxon>
        <taxon>Pseudoduganella</taxon>
    </lineage>
</organism>
<evidence type="ECO:0000313" key="3">
    <source>
        <dbReference type="EMBL" id="QBE63565.1"/>
    </source>
</evidence>
<dbReference type="InterPro" id="IPR012495">
    <property type="entry name" value="TadE-like_dom"/>
</dbReference>